<feature type="region of interest" description="Disordered" evidence="4">
    <location>
        <begin position="1"/>
        <end position="35"/>
    </location>
</feature>
<keyword evidence="7" id="KW-1185">Reference proteome</keyword>
<keyword evidence="2" id="KW-0547">Nucleotide-binding</keyword>
<proteinExistence type="predicted"/>
<evidence type="ECO:0000256" key="3">
    <source>
        <dbReference type="ARBA" id="ARBA00023204"/>
    </source>
</evidence>
<evidence type="ECO:0000313" key="6">
    <source>
        <dbReference type="EMBL" id="MQY31413.1"/>
    </source>
</evidence>
<comment type="caution">
    <text evidence="6">The sequence shown here is derived from an EMBL/GenBank/DDBJ whole genome shotgun (WGS) entry which is preliminary data.</text>
</comment>
<dbReference type="Proteomes" id="UP000431401">
    <property type="component" value="Unassembled WGS sequence"/>
</dbReference>
<dbReference type="GO" id="GO:0006281">
    <property type="term" value="P:DNA repair"/>
    <property type="evidence" value="ECO:0007669"/>
    <property type="project" value="UniProtKB-KW"/>
</dbReference>
<evidence type="ECO:0000259" key="5">
    <source>
        <dbReference type="Pfam" id="PF12705"/>
    </source>
</evidence>
<dbReference type="AlphaFoldDB" id="A0A7K0E026"/>
<evidence type="ECO:0000256" key="1">
    <source>
        <dbReference type="ARBA" id="ARBA00022763"/>
    </source>
</evidence>
<sequence length="302" mass="32796">MTADSTPTPADSEADSGTAPRAAADIGSGTATARPEVVRAPALSPSRAKDFTLCPLKYRLRAIDRIPETPDRYLVRGTLVHAVLESLYGLPSGERVPARAAALVEPAWQRLLADRPGLGTLLEPGELPDFLDEARGLLRVYYRLEDPTAFDPESCEHLVETELPDGSPLRGYVDRVDIAPTGALRVVDYKTGPAPEPGRENRALFQLKFYAAIMLRSRGRAPTQLRLLYLADGQILTYAPDEPELLRFERILSALWAAISAAGRSGEFPPSPGPWCRYCDYRPLCPAHGGAAPPYPGWPAAA</sequence>
<evidence type="ECO:0000256" key="2">
    <source>
        <dbReference type="ARBA" id="ARBA00022806"/>
    </source>
</evidence>
<name>A0A7K0E026_9NOCA</name>
<gene>
    <name evidence="6" type="ORF">NRB56_70220</name>
</gene>
<evidence type="ECO:0000256" key="4">
    <source>
        <dbReference type="SAM" id="MobiDB-lite"/>
    </source>
</evidence>
<keyword evidence="3" id="KW-0234">DNA repair</keyword>
<dbReference type="RefSeq" id="WP_194291107.1">
    <property type="nucleotide sequence ID" value="NZ_WEGI01000019.1"/>
</dbReference>
<dbReference type="InterPro" id="IPR038726">
    <property type="entry name" value="PDDEXK_AddAB-type"/>
</dbReference>
<dbReference type="Gene3D" id="3.90.320.10">
    <property type="match status" value="1"/>
</dbReference>
<dbReference type="GO" id="GO:0004386">
    <property type="term" value="F:helicase activity"/>
    <property type="evidence" value="ECO:0007669"/>
    <property type="project" value="UniProtKB-KW"/>
</dbReference>
<dbReference type="Pfam" id="PF12705">
    <property type="entry name" value="PDDEXK_1"/>
    <property type="match status" value="1"/>
</dbReference>
<dbReference type="InterPro" id="IPR011604">
    <property type="entry name" value="PDDEXK-like_dom_sf"/>
</dbReference>
<dbReference type="EMBL" id="WEGI01000019">
    <property type="protein sequence ID" value="MQY31413.1"/>
    <property type="molecule type" value="Genomic_DNA"/>
</dbReference>
<reference evidence="6 7" key="1">
    <citation type="submission" date="2019-10" db="EMBL/GenBank/DDBJ databases">
        <title>Nocardia macrotermitis sp. nov. and Nocardia aurantia sp. nov., isolated from the gut of fungus growing-termite Macrotermes natalensis.</title>
        <authorList>
            <person name="Benndorf R."/>
            <person name="Schwitalla J."/>
            <person name="Martin K."/>
            <person name="De Beer W."/>
            <person name="Kaster A.-K."/>
            <person name="Vollmers J."/>
            <person name="Poulsen M."/>
            <person name="Beemelmanns C."/>
        </authorList>
    </citation>
    <scope>NUCLEOTIDE SEQUENCE [LARGE SCALE GENOMIC DNA]</scope>
    <source>
        <strain evidence="6 7">RB56</strain>
    </source>
</reference>
<accession>A0A7K0E026</accession>
<organism evidence="6 7">
    <name type="scientific">Nocardia aurantia</name>
    <dbReference type="NCBI Taxonomy" id="2585199"/>
    <lineage>
        <taxon>Bacteria</taxon>
        <taxon>Bacillati</taxon>
        <taxon>Actinomycetota</taxon>
        <taxon>Actinomycetes</taxon>
        <taxon>Mycobacteriales</taxon>
        <taxon>Nocardiaceae</taxon>
        <taxon>Nocardia</taxon>
    </lineage>
</organism>
<keyword evidence="2" id="KW-0347">Helicase</keyword>
<evidence type="ECO:0000313" key="7">
    <source>
        <dbReference type="Proteomes" id="UP000431401"/>
    </source>
</evidence>
<keyword evidence="2" id="KW-0378">Hydrolase</keyword>
<protein>
    <recommendedName>
        <fullName evidence="5">PD-(D/E)XK endonuclease-like domain-containing protein</fullName>
    </recommendedName>
</protein>
<keyword evidence="2" id="KW-0067">ATP-binding</keyword>
<keyword evidence="1" id="KW-0227">DNA damage</keyword>
<feature type="domain" description="PD-(D/E)XK endonuclease-like" evidence="5">
    <location>
        <begin position="43"/>
        <end position="286"/>
    </location>
</feature>